<protein>
    <submittedName>
        <fullName evidence="1">Uncharacterized protein</fullName>
    </submittedName>
</protein>
<dbReference type="AlphaFoldDB" id="A0A897NS40"/>
<dbReference type="Proteomes" id="UP000663292">
    <property type="component" value="Chromosome"/>
</dbReference>
<sequence>MRPSRFHSLPIGAAATLGAAFECHPISAAVCDQTENPNSEPFNTNGVRDPDSDISSYVLFSYILS</sequence>
<dbReference type="EMBL" id="CP064791">
    <property type="protein sequence ID" value="QSG15618.1"/>
    <property type="molecule type" value="Genomic_DNA"/>
</dbReference>
<evidence type="ECO:0000313" key="2">
    <source>
        <dbReference type="Proteomes" id="UP000663292"/>
    </source>
</evidence>
<proteinExistence type="predicted"/>
<evidence type="ECO:0000313" key="1">
    <source>
        <dbReference type="EMBL" id="QSG15618.1"/>
    </source>
</evidence>
<accession>A0A897NS40</accession>
<gene>
    <name evidence="1" type="ORF">HSEST_2102</name>
</gene>
<reference evidence="1 2" key="1">
    <citation type="submission" date="2020-11" db="EMBL/GenBank/DDBJ databases">
        <title>Carbohydrate-dependent, anaerobic sulfur respiration: A novel catabolism in halophilic archaea.</title>
        <authorList>
            <person name="Sorokin D.Y."/>
            <person name="Messina E."/>
            <person name="Smedile F."/>
            <person name="La Cono V."/>
            <person name="Hallsworth J.E."/>
            <person name="Yakimov M.M."/>
        </authorList>
    </citation>
    <scope>NUCLEOTIDE SEQUENCE [LARGE SCALE GENOMIC DNA]</scope>
    <source>
        <strain evidence="1 2">HSR-Est</strain>
    </source>
</reference>
<keyword evidence="2" id="KW-1185">Reference proteome</keyword>
<organism evidence="1 2">
    <name type="scientific">Halapricum desulfuricans</name>
    <dbReference type="NCBI Taxonomy" id="2841257"/>
    <lineage>
        <taxon>Archaea</taxon>
        <taxon>Methanobacteriati</taxon>
        <taxon>Methanobacteriota</taxon>
        <taxon>Stenosarchaea group</taxon>
        <taxon>Halobacteria</taxon>
        <taxon>Halobacteriales</taxon>
        <taxon>Haloarculaceae</taxon>
        <taxon>Halapricum</taxon>
    </lineage>
</organism>
<name>A0A897NS40_9EURY</name>